<sequence length="814" mass="92134">MPGIQRLTLTALLTIVTTVPSADAQETVAPADRRWLWEIGTHGTAERLIFRAEKDRQADTVLFFTQGKYQGPSFYLKDPANGTDSTASWQFVAPGEYRSVPVEDVVCRLEYLTDTENPTLRVSLKNTGNVPVQPEKAGLRLGLDTYMDRWPEWFGKYFPTLLRCEKNHFWGYFQAPGPGKPLLGIASDNPVASWSTDFSLGYQDPAPHWFWGHRIESVNLDLLNALPLPERHPQNLWQLKPGEEKSWDIVLFRIAGPDDLEPAVSDIAEAPALRFEKTSYRPDEPVRIGIYSPSTDKRPEVAVLNGQGERISVYARSIGGGRFLTDPFYLPRPGLYTVRASVNGKTAEGTLSALHPWSWCMERGREGALKYHQKATSHIESWMGFYTAFLAAKEFPSDSIDRALDRRFELLFDLLHDTVRMEPRYHATRIQNTAGTIGMLADRYEAYGHIRDLERAARLADWMIRTSQREDGAYYNHGTIYTSVIYIAKSVLELAEIEKRLAASSPDSALWRERSERHYASAKRAVDQLVAADGNFQTEGEHTFEDGMISCSALQMGLMALWQTDTAQRTRYTQAMLKVLNSHDCLTQLRVPDARRRGGTMRFWEAQYDVQMLPNMFNSPHGWSAWRGYATYYAYLLTGDERWLRETFDAMGAFANLIDPQTGDLSWAFISDPYVTAEQACGPDTTVTFETPTFGNPHPRLYPTRRTVIGEQYVPMVSGWQTVNTQDNDVHEVFKLIGEAALTQAFVVVRPDGSAAGYNCRVMRRGKKSLIVVPSEPQIRTVHFNIPARMEATVEFSSGLVKRQVGPMEWLTAE</sequence>
<proteinExistence type="predicted"/>
<dbReference type="AlphaFoldDB" id="A0A379MML9"/>
<dbReference type="STRING" id="880526.GCA_000427365_01276"/>
<feature type="chain" id="PRO_5017020492" description="Alpha-L-rhamnosidase six-hairpin glycosidase domain-containing protein" evidence="1">
    <location>
        <begin position="25"/>
        <end position="814"/>
    </location>
</feature>
<dbReference type="Proteomes" id="UP000255233">
    <property type="component" value="Unassembled WGS sequence"/>
</dbReference>
<feature type="signal peptide" evidence="1">
    <location>
        <begin position="1"/>
        <end position="24"/>
    </location>
</feature>
<dbReference type="GO" id="GO:0005975">
    <property type="term" value="P:carbohydrate metabolic process"/>
    <property type="evidence" value="ECO:0007669"/>
    <property type="project" value="InterPro"/>
</dbReference>
<dbReference type="OrthoDB" id="1007055at2"/>
<dbReference type="InterPro" id="IPR008928">
    <property type="entry name" value="6-hairpin_glycosidase_sf"/>
</dbReference>
<keyword evidence="3" id="KW-1185">Reference proteome</keyword>
<keyword evidence="1" id="KW-0732">Signal</keyword>
<evidence type="ECO:0008006" key="4">
    <source>
        <dbReference type="Google" id="ProtNLM"/>
    </source>
</evidence>
<accession>A0A379MML9</accession>
<evidence type="ECO:0000313" key="3">
    <source>
        <dbReference type="Proteomes" id="UP000255233"/>
    </source>
</evidence>
<dbReference type="EMBL" id="UGVL01000001">
    <property type="protein sequence ID" value="SUE32974.1"/>
    <property type="molecule type" value="Genomic_DNA"/>
</dbReference>
<dbReference type="SUPFAM" id="SSF48208">
    <property type="entry name" value="Six-hairpin glycosidases"/>
    <property type="match status" value="1"/>
</dbReference>
<reference evidence="2 3" key="1">
    <citation type="submission" date="2018-06" db="EMBL/GenBank/DDBJ databases">
        <authorList>
            <consortium name="Pathogen Informatics"/>
            <person name="Doyle S."/>
        </authorList>
    </citation>
    <scope>NUCLEOTIDE SEQUENCE [LARGE SCALE GENOMIC DNA]</scope>
    <source>
        <strain evidence="2 3">NCTC11190</strain>
    </source>
</reference>
<evidence type="ECO:0000256" key="1">
    <source>
        <dbReference type="SAM" id="SignalP"/>
    </source>
</evidence>
<organism evidence="2 3">
    <name type="scientific">Rikenella microfusus</name>
    <dbReference type="NCBI Taxonomy" id="28139"/>
    <lineage>
        <taxon>Bacteria</taxon>
        <taxon>Pseudomonadati</taxon>
        <taxon>Bacteroidota</taxon>
        <taxon>Bacteroidia</taxon>
        <taxon>Bacteroidales</taxon>
        <taxon>Rikenellaceae</taxon>
        <taxon>Rikenella</taxon>
    </lineage>
</organism>
<name>A0A379MML9_9BACT</name>
<evidence type="ECO:0000313" key="2">
    <source>
        <dbReference type="EMBL" id="SUE32974.1"/>
    </source>
</evidence>
<protein>
    <recommendedName>
        <fullName evidence="4">Alpha-L-rhamnosidase six-hairpin glycosidase domain-containing protein</fullName>
    </recommendedName>
</protein>
<dbReference type="RefSeq" id="WP_115356389.1">
    <property type="nucleotide sequence ID" value="NZ_UGVL01000001.1"/>
</dbReference>
<gene>
    <name evidence="2" type="ORF">NCTC11190_00162</name>
</gene>